<keyword evidence="1" id="KW-0812">Transmembrane</keyword>
<keyword evidence="1" id="KW-0472">Membrane</keyword>
<feature type="transmembrane region" description="Helical" evidence="1">
    <location>
        <begin position="12"/>
        <end position="31"/>
    </location>
</feature>
<accession>A0A4Y3R6H2</accession>
<protein>
    <submittedName>
        <fullName evidence="2">Membrane protein</fullName>
    </submittedName>
</protein>
<proteinExistence type="predicted"/>
<evidence type="ECO:0000256" key="1">
    <source>
        <dbReference type="SAM" id="Phobius"/>
    </source>
</evidence>
<evidence type="ECO:0000313" key="2">
    <source>
        <dbReference type="EMBL" id="GEB52949.1"/>
    </source>
</evidence>
<name>A0A4Y3R6H2_STRCI</name>
<keyword evidence="3" id="KW-1185">Reference proteome</keyword>
<feature type="transmembrane region" description="Helical" evidence="1">
    <location>
        <begin position="78"/>
        <end position="97"/>
    </location>
</feature>
<feature type="transmembrane region" description="Helical" evidence="1">
    <location>
        <begin position="118"/>
        <end position="135"/>
    </location>
</feature>
<dbReference type="Pfam" id="PF10825">
    <property type="entry name" value="DUF2752"/>
    <property type="match status" value="1"/>
</dbReference>
<comment type="caution">
    <text evidence="2">The sequence shown here is derived from an EMBL/GenBank/DDBJ whole genome shotgun (WGS) entry which is preliminary data.</text>
</comment>
<keyword evidence="1" id="KW-1133">Transmembrane helix</keyword>
<organism evidence="2 3">
    <name type="scientific">Streptomyces cacaoi</name>
    <dbReference type="NCBI Taxonomy" id="1898"/>
    <lineage>
        <taxon>Bacteria</taxon>
        <taxon>Bacillati</taxon>
        <taxon>Actinomycetota</taxon>
        <taxon>Actinomycetes</taxon>
        <taxon>Kitasatosporales</taxon>
        <taxon>Streptomycetaceae</taxon>
        <taxon>Streptomyces</taxon>
    </lineage>
</organism>
<dbReference type="EMBL" id="BJMM01000039">
    <property type="protein sequence ID" value="GEB52949.1"/>
    <property type="molecule type" value="Genomic_DNA"/>
</dbReference>
<dbReference type="Proteomes" id="UP000319210">
    <property type="component" value="Unassembled WGS sequence"/>
</dbReference>
<evidence type="ECO:0000313" key="3">
    <source>
        <dbReference type="Proteomes" id="UP000319210"/>
    </source>
</evidence>
<reference evidence="2 3" key="1">
    <citation type="submission" date="2019-06" db="EMBL/GenBank/DDBJ databases">
        <title>Whole genome shotgun sequence of Streptomyces cacaoi subsp. cacaoi NBRC 12748.</title>
        <authorList>
            <person name="Hosoyama A."/>
            <person name="Uohara A."/>
            <person name="Ohji S."/>
            <person name="Ichikawa N."/>
        </authorList>
    </citation>
    <scope>NUCLEOTIDE SEQUENCE [LARGE SCALE GENOMIC DNA]</scope>
    <source>
        <strain evidence="2 3">NBRC 12748</strain>
    </source>
</reference>
<dbReference type="AlphaFoldDB" id="A0A4Y3R6H2"/>
<dbReference type="InterPro" id="IPR021215">
    <property type="entry name" value="DUF2752"/>
</dbReference>
<gene>
    <name evidence="2" type="ORF">SCA03_55000</name>
</gene>
<sequence length="145" mass="15041">MRHRLSRAVPRLAAPLATLAGAGAAFVYVAAVDPGEPGRYPACPVWTFLGVYCPACGGLRSAHALAHGDLGPALGANAAAVLFFLAFAGFWLHWVVLTARGRPYAPPMRLLARPGPRTAVLWAAAAALAAFTLLRNTPFGSALAP</sequence>